<accession>A0A8J6JWI6</accession>
<dbReference type="GO" id="GO:0005524">
    <property type="term" value="F:ATP binding"/>
    <property type="evidence" value="ECO:0007669"/>
    <property type="project" value="UniProtKB-KW"/>
</dbReference>
<evidence type="ECO:0000256" key="5">
    <source>
        <dbReference type="ARBA" id="ARBA00017477"/>
    </source>
</evidence>
<keyword evidence="16" id="KW-0496">Mitochondrion</keyword>
<organism evidence="22 23">
    <name type="scientific">Eleutherodactylus coqui</name>
    <name type="common">Puerto Rican coqui</name>
    <dbReference type="NCBI Taxonomy" id="57060"/>
    <lineage>
        <taxon>Eukaryota</taxon>
        <taxon>Metazoa</taxon>
        <taxon>Chordata</taxon>
        <taxon>Craniata</taxon>
        <taxon>Vertebrata</taxon>
        <taxon>Euteleostomi</taxon>
        <taxon>Amphibia</taxon>
        <taxon>Batrachia</taxon>
        <taxon>Anura</taxon>
        <taxon>Neobatrachia</taxon>
        <taxon>Hyloidea</taxon>
        <taxon>Eleutherodactylidae</taxon>
        <taxon>Eleutherodactylinae</taxon>
        <taxon>Eleutherodactylus</taxon>
        <taxon>Eleutherodactylus</taxon>
    </lineage>
</organism>
<dbReference type="AlphaFoldDB" id="A0A8J6JWI6"/>
<dbReference type="GO" id="GO:0052381">
    <property type="term" value="F:tRNA dimethylallyltransferase activity"/>
    <property type="evidence" value="ECO:0007669"/>
    <property type="project" value="UniProtKB-EC"/>
</dbReference>
<dbReference type="SUPFAM" id="SSF52540">
    <property type="entry name" value="P-loop containing nucleoside triphosphate hydrolases"/>
    <property type="match status" value="1"/>
</dbReference>
<comment type="subcellular location">
    <subcellularLocation>
        <location evidence="2">Cytoplasm</location>
    </subcellularLocation>
    <subcellularLocation>
        <location evidence="1">Mitochondrion</location>
    </subcellularLocation>
</comment>
<dbReference type="PANTHER" id="PTHR11088">
    <property type="entry name" value="TRNA DIMETHYLALLYLTRANSFERASE"/>
    <property type="match status" value="1"/>
</dbReference>
<feature type="region of interest" description="Disordered" evidence="21">
    <location>
        <begin position="356"/>
        <end position="379"/>
    </location>
</feature>
<keyword evidence="6" id="KW-0963">Cytoplasm</keyword>
<dbReference type="PANTHER" id="PTHR11088:SF89">
    <property type="entry name" value="TRNA DIMETHYLALLYLTRANSFERASE"/>
    <property type="match status" value="1"/>
</dbReference>
<keyword evidence="7" id="KW-0597">Phosphoprotein</keyword>
<dbReference type="InterPro" id="IPR018022">
    <property type="entry name" value="IPT"/>
</dbReference>
<keyword evidence="11 20" id="KW-0547">Nucleotide-binding</keyword>
<keyword evidence="13" id="KW-0862">Zinc</keyword>
<dbReference type="GO" id="GO:0006400">
    <property type="term" value="P:tRNA modification"/>
    <property type="evidence" value="ECO:0007669"/>
    <property type="project" value="TreeGrafter"/>
</dbReference>
<keyword evidence="8 20" id="KW-0808">Transferase</keyword>
<dbReference type="InterPro" id="IPR036236">
    <property type="entry name" value="Znf_C2H2_sf"/>
</dbReference>
<evidence type="ECO:0000256" key="19">
    <source>
        <dbReference type="ARBA" id="ARBA00057810"/>
    </source>
</evidence>
<dbReference type="Proteomes" id="UP000770717">
    <property type="component" value="Unassembled WGS sequence"/>
</dbReference>
<dbReference type="EC" id="2.5.1.75" evidence="4"/>
<evidence type="ECO:0000256" key="16">
    <source>
        <dbReference type="ARBA" id="ARBA00023128"/>
    </source>
</evidence>
<dbReference type="InterPro" id="IPR027417">
    <property type="entry name" value="P-loop_NTPase"/>
</dbReference>
<keyword evidence="23" id="KW-1185">Reference proteome</keyword>
<keyword evidence="15" id="KW-0809">Transit peptide</keyword>
<dbReference type="EMBL" id="WNTK01000185">
    <property type="protein sequence ID" value="KAG9471096.1"/>
    <property type="molecule type" value="Genomic_DNA"/>
</dbReference>
<comment type="similarity">
    <text evidence="3 20">Belongs to the IPP transferase family.</text>
</comment>
<dbReference type="GO" id="GO:0008270">
    <property type="term" value="F:zinc ion binding"/>
    <property type="evidence" value="ECO:0007669"/>
    <property type="project" value="UniProtKB-KW"/>
</dbReference>
<protein>
    <recommendedName>
        <fullName evidence="5">tRNA dimethylallyltransferase</fullName>
        <ecNumber evidence="4">2.5.1.75</ecNumber>
    </recommendedName>
    <alternativeName>
        <fullName evidence="17">Isopentenyl-diphosphate:tRNA isopentenyltransferase</fullName>
    </alternativeName>
</protein>
<evidence type="ECO:0000313" key="22">
    <source>
        <dbReference type="EMBL" id="KAG9471096.1"/>
    </source>
</evidence>
<dbReference type="Pfam" id="PF01715">
    <property type="entry name" value="IPPT"/>
    <property type="match status" value="1"/>
</dbReference>
<reference evidence="22" key="1">
    <citation type="thesis" date="2020" institute="ProQuest LLC" country="789 East Eisenhower Parkway, Ann Arbor, MI, USA">
        <title>Comparative Genomics and Chromosome Evolution.</title>
        <authorList>
            <person name="Mudd A.B."/>
        </authorList>
    </citation>
    <scope>NUCLEOTIDE SEQUENCE</scope>
    <source>
        <strain evidence="22">HN-11 Male</strain>
        <tissue evidence="22">Kidney and liver</tissue>
    </source>
</reference>
<evidence type="ECO:0000256" key="13">
    <source>
        <dbReference type="ARBA" id="ARBA00022833"/>
    </source>
</evidence>
<gene>
    <name evidence="22" type="ORF">GDO78_015904</name>
</gene>
<evidence type="ECO:0000256" key="20">
    <source>
        <dbReference type="RuleBase" id="RU003785"/>
    </source>
</evidence>
<evidence type="ECO:0000256" key="11">
    <source>
        <dbReference type="ARBA" id="ARBA00022741"/>
    </source>
</evidence>
<dbReference type="SUPFAM" id="SSF57667">
    <property type="entry name" value="beta-beta-alpha zinc fingers"/>
    <property type="match status" value="1"/>
</dbReference>
<dbReference type="GO" id="GO:0005739">
    <property type="term" value="C:mitochondrion"/>
    <property type="evidence" value="ECO:0007669"/>
    <property type="project" value="UniProtKB-SubCell"/>
</dbReference>
<keyword evidence="9" id="KW-0819">tRNA processing</keyword>
<evidence type="ECO:0000256" key="10">
    <source>
        <dbReference type="ARBA" id="ARBA00022723"/>
    </source>
</evidence>
<dbReference type="NCBIfam" id="TIGR00174">
    <property type="entry name" value="miaA"/>
    <property type="match status" value="1"/>
</dbReference>
<sequence>MQVYQGLDIITNKVTAEEQQLCKHHMINCVDPLVTNFTVVDFRNKAVALIEDIFSREKIPIVVGGTNYYIESLLWKVLVSTGSPPRDQVLTDRKAELEKLDCVDLHERLKNVDPEMAAQLHPNDRRKVARSLQVYEESGISHTEHLRRQQEEDGGGPLGGALRYPHHCILWLHSDREVLNSRLNARVDEMLKMGLIKELQDFHKHYNEKIIAGSGQDYQRGIFQSIGFKEFHDYLVTKDITPNEAAILLQKGIEALKQRTQKYAKKQNKWVQHRFLKRPGPNVPRVWGLDVTDISAWDKHVLSPAVEIVSSFLQDELPHIKPIEISSDDIEKKRSSRLCDLCNRIIIGDREWTAHTNSKSHHRHLRKRRREEEENETIGKKVTCSSNTESLVPNVDETSHTDYVHEVQEKRVCTHHANYTSSNQVPESSIQTLTASKDL</sequence>
<evidence type="ECO:0000256" key="2">
    <source>
        <dbReference type="ARBA" id="ARBA00004496"/>
    </source>
</evidence>
<evidence type="ECO:0000256" key="8">
    <source>
        <dbReference type="ARBA" id="ARBA00022679"/>
    </source>
</evidence>
<name>A0A8J6JWI6_ELECQ</name>
<proteinExistence type="inferred from homology"/>
<evidence type="ECO:0000256" key="4">
    <source>
        <dbReference type="ARBA" id="ARBA00012665"/>
    </source>
</evidence>
<evidence type="ECO:0000256" key="18">
    <source>
        <dbReference type="ARBA" id="ARBA00049563"/>
    </source>
</evidence>
<keyword evidence="14 20" id="KW-0067">ATP-binding</keyword>
<evidence type="ECO:0000256" key="1">
    <source>
        <dbReference type="ARBA" id="ARBA00004173"/>
    </source>
</evidence>
<feature type="region of interest" description="Disordered" evidence="21">
    <location>
        <begin position="418"/>
        <end position="439"/>
    </location>
</feature>
<dbReference type="FunFam" id="1.10.20.140:FF:000002">
    <property type="entry name" value="tRNA dimethylallyltransferase, mitochondrial"/>
    <property type="match status" value="1"/>
</dbReference>
<evidence type="ECO:0000256" key="21">
    <source>
        <dbReference type="SAM" id="MobiDB-lite"/>
    </source>
</evidence>
<evidence type="ECO:0000256" key="17">
    <source>
        <dbReference type="ARBA" id="ARBA00030893"/>
    </source>
</evidence>
<evidence type="ECO:0000256" key="9">
    <source>
        <dbReference type="ARBA" id="ARBA00022694"/>
    </source>
</evidence>
<dbReference type="Gene3D" id="3.40.50.300">
    <property type="entry name" value="P-loop containing nucleotide triphosphate hydrolases"/>
    <property type="match status" value="1"/>
</dbReference>
<evidence type="ECO:0000256" key="12">
    <source>
        <dbReference type="ARBA" id="ARBA00022771"/>
    </source>
</evidence>
<evidence type="ECO:0000313" key="23">
    <source>
        <dbReference type="Proteomes" id="UP000770717"/>
    </source>
</evidence>
<comment type="catalytic activity">
    <reaction evidence="18">
        <text>adenosine(37) in tRNA + dimethylallyl diphosphate = N(6)-dimethylallyladenosine(37) in tRNA + diphosphate</text>
        <dbReference type="Rhea" id="RHEA:26482"/>
        <dbReference type="Rhea" id="RHEA-COMP:10162"/>
        <dbReference type="Rhea" id="RHEA-COMP:10375"/>
        <dbReference type="ChEBI" id="CHEBI:33019"/>
        <dbReference type="ChEBI" id="CHEBI:57623"/>
        <dbReference type="ChEBI" id="CHEBI:74411"/>
        <dbReference type="ChEBI" id="CHEBI:74415"/>
        <dbReference type="EC" id="2.5.1.75"/>
    </reaction>
</comment>
<evidence type="ECO:0000256" key="3">
    <source>
        <dbReference type="ARBA" id="ARBA00005842"/>
    </source>
</evidence>
<keyword evidence="12" id="KW-0863">Zinc-finger</keyword>
<evidence type="ECO:0000256" key="15">
    <source>
        <dbReference type="ARBA" id="ARBA00022946"/>
    </source>
</evidence>
<comment type="function">
    <text evidence="19">Catalyzes the transfer of a dimethylallyl group onto the adenine at position 37 of both cytosolic and mitochondrial tRNAs, leading to the formation of N6-(dimethylallyl)adenosine (i6A37). Mediates modification of a limited subset of tRNAs: tRNA(Ser)(AGA), tRNA(Ser)(CGA), tRNA(Ser)(UGA), as well as partial modification of the selenocysteine tRNA(Ser)(UCA). TRIT1 is therefore required for selenoprotein expression.</text>
</comment>
<dbReference type="InterPro" id="IPR039657">
    <property type="entry name" value="Dimethylallyltransferase"/>
</dbReference>
<dbReference type="OrthoDB" id="775260at2759"/>
<feature type="compositionally biased region" description="Basic residues" evidence="21">
    <location>
        <begin position="358"/>
        <end position="369"/>
    </location>
</feature>
<evidence type="ECO:0000256" key="6">
    <source>
        <dbReference type="ARBA" id="ARBA00022490"/>
    </source>
</evidence>
<comment type="caution">
    <text evidence="22">The sequence shown here is derived from an EMBL/GenBank/DDBJ whole genome shotgun (WGS) entry which is preliminary data.</text>
</comment>
<evidence type="ECO:0000256" key="7">
    <source>
        <dbReference type="ARBA" id="ARBA00022553"/>
    </source>
</evidence>
<dbReference type="Gene3D" id="1.10.20.140">
    <property type="match status" value="1"/>
</dbReference>
<evidence type="ECO:0000256" key="14">
    <source>
        <dbReference type="ARBA" id="ARBA00022840"/>
    </source>
</evidence>
<keyword evidence="10" id="KW-0479">Metal-binding</keyword>